<evidence type="ECO:0000313" key="2">
    <source>
        <dbReference type="Proteomes" id="UP000032142"/>
    </source>
</evidence>
<protein>
    <submittedName>
        <fullName evidence="1">Uncharacterized protein</fullName>
    </submittedName>
</protein>
<organism evidence="1 2">
    <name type="scientific">Gossypium arboreum</name>
    <name type="common">Tree cotton</name>
    <name type="synonym">Gossypium nanking</name>
    <dbReference type="NCBI Taxonomy" id="29729"/>
    <lineage>
        <taxon>Eukaryota</taxon>
        <taxon>Viridiplantae</taxon>
        <taxon>Streptophyta</taxon>
        <taxon>Embryophyta</taxon>
        <taxon>Tracheophyta</taxon>
        <taxon>Spermatophyta</taxon>
        <taxon>Magnoliopsida</taxon>
        <taxon>eudicotyledons</taxon>
        <taxon>Gunneridae</taxon>
        <taxon>Pentapetalae</taxon>
        <taxon>rosids</taxon>
        <taxon>malvids</taxon>
        <taxon>Malvales</taxon>
        <taxon>Malvaceae</taxon>
        <taxon>Malvoideae</taxon>
        <taxon>Gossypium</taxon>
    </lineage>
</organism>
<dbReference type="EMBL" id="JRRC01141868">
    <property type="protein sequence ID" value="KHG00658.1"/>
    <property type="molecule type" value="Genomic_DNA"/>
</dbReference>
<name>A0A0B0MES8_GOSAR</name>
<gene>
    <name evidence="1" type="ORF">F383_39053</name>
</gene>
<dbReference type="Proteomes" id="UP000032142">
    <property type="component" value="Unassembled WGS sequence"/>
</dbReference>
<reference evidence="2" key="1">
    <citation type="submission" date="2014-09" db="EMBL/GenBank/DDBJ databases">
        <authorList>
            <person name="Mudge J."/>
            <person name="Ramaraj T."/>
            <person name="Lindquist I.E."/>
            <person name="Bharti A.K."/>
            <person name="Sundararajan A."/>
            <person name="Cameron C.T."/>
            <person name="Woodward J.E."/>
            <person name="May G.D."/>
            <person name="Brubaker C."/>
            <person name="Broadhvest J."/>
            <person name="Wilkins T.A."/>
        </authorList>
    </citation>
    <scope>NUCLEOTIDE SEQUENCE</scope>
    <source>
        <strain evidence="2">cv. AKA8401</strain>
    </source>
</reference>
<sequence>MNLYALYKLCSSRGNEY</sequence>
<comment type="caution">
    <text evidence="1">The sequence shown here is derived from an EMBL/GenBank/DDBJ whole genome shotgun (WGS) entry which is preliminary data.</text>
</comment>
<dbReference type="AlphaFoldDB" id="A0A0B0MES8"/>
<keyword evidence="2" id="KW-1185">Reference proteome</keyword>
<accession>A0A0B0MES8</accession>
<proteinExistence type="predicted"/>
<evidence type="ECO:0000313" key="1">
    <source>
        <dbReference type="EMBL" id="KHG00658.1"/>
    </source>
</evidence>